<dbReference type="PROSITE" id="PS50011">
    <property type="entry name" value="PROTEIN_KINASE_DOM"/>
    <property type="match status" value="1"/>
</dbReference>
<keyword evidence="7" id="KW-0863">Zinc-finger</keyword>
<dbReference type="Gene3D" id="1.10.510.10">
    <property type="entry name" value="Transferase(Phosphotransferase) domain 1"/>
    <property type="match status" value="1"/>
</dbReference>
<keyword evidence="10" id="KW-0067">ATP-binding</keyword>
<feature type="coiled-coil region" evidence="15">
    <location>
        <begin position="729"/>
        <end position="812"/>
    </location>
</feature>
<evidence type="ECO:0000256" key="13">
    <source>
        <dbReference type="ARBA" id="ARBA00047899"/>
    </source>
</evidence>
<evidence type="ECO:0000256" key="5">
    <source>
        <dbReference type="ARBA" id="ARBA00022723"/>
    </source>
</evidence>
<comment type="similarity">
    <text evidence="12">Belongs to the protein kinase superfamily. STE Ser/Thr protein kinase family. COT1 subfamily.</text>
</comment>
<evidence type="ECO:0000256" key="3">
    <source>
        <dbReference type="ARBA" id="ARBA00022553"/>
    </source>
</evidence>
<evidence type="ECO:0000256" key="15">
    <source>
        <dbReference type="SAM" id="Coils"/>
    </source>
</evidence>
<keyword evidence="21" id="KW-1185">Reference proteome</keyword>
<keyword evidence="2" id="KW-0723">Serine/threonine-protein kinase</keyword>
<dbReference type="InterPro" id="IPR050839">
    <property type="entry name" value="Rho-assoc_Ser/Thr_Kinase"/>
</dbReference>
<dbReference type="Proteomes" id="UP000054350">
    <property type="component" value="Unassembled WGS sequence"/>
</dbReference>
<proteinExistence type="inferred from homology"/>
<comment type="catalytic activity">
    <reaction evidence="13">
        <text>L-threonyl-[protein] + ATP = O-phospho-L-threonyl-[protein] + ADP + H(+)</text>
        <dbReference type="Rhea" id="RHEA:46608"/>
        <dbReference type="Rhea" id="RHEA-COMP:11060"/>
        <dbReference type="Rhea" id="RHEA-COMP:11605"/>
        <dbReference type="ChEBI" id="CHEBI:15378"/>
        <dbReference type="ChEBI" id="CHEBI:30013"/>
        <dbReference type="ChEBI" id="CHEBI:30616"/>
        <dbReference type="ChEBI" id="CHEBI:61977"/>
        <dbReference type="ChEBI" id="CHEBI:456216"/>
        <dbReference type="EC" id="2.7.11.1"/>
    </reaction>
</comment>
<dbReference type="InterPro" id="IPR008271">
    <property type="entry name" value="Ser/Thr_kinase_AS"/>
</dbReference>
<dbReference type="InterPro" id="IPR011993">
    <property type="entry name" value="PH-like_dom_sf"/>
</dbReference>
<evidence type="ECO:0000313" key="21">
    <source>
        <dbReference type="Proteomes" id="UP000054350"/>
    </source>
</evidence>
<feature type="domain" description="Protein kinase" evidence="17">
    <location>
        <begin position="97"/>
        <end position="362"/>
    </location>
</feature>
<feature type="coiled-coil region" evidence="15">
    <location>
        <begin position="613"/>
        <end position="682"/>
    </location>
</feature>
<feature type="compositionally biased region" description="Low complexity" evidence="16">
    <location>
        <begin position="1"/>
        <end position="20"/>
    </location>
</feature>
<feature type="coiled-coil region" evidence="15">
    <location>
        <begin position="480"/>
        <end position="525"/>
    </location>
</feature>
<evidence type="ECO:0000256" key="10">
    <source>
        <dbReference type="ARBA" id="ARBA00022840"/>
    </source>
</evidence>
<keyword evidence="4" id="KW-0808">Transferase</keyword>
<dbReference type="EMBL" id="GG745361">
    <property type="protein sequence ID" value="KNE69656.1"/>
    <property type="molecule type" value="Genomic_DNA"/>
</dbReference>
<dbReference type="eggNOG" id="KOG0612">
    <property type="taxonomic scope" value="Eukaryota"/>
</dbReference>
<feature type="domain" description="Phorbol-ester/DAG-type" evidence="18">
    <location>
        <begin position="1398"/>
        <end position="1458"/>
    </location>
</feature>
<evidence type="ECO:0000256" key="14">
    <source>
        <dbReference type="ARBA" id="ARBA00048679"/>
    </source>
</evidence>
<dbReference type="VEuPathDB" id="FungiDB:AMAG_14211"/>
<name>A0A0L0T4M0_ALLM3</name>
<evidence type="ECO:0000256" key="12">
    <source>
        <dbReference type="ARBA" id="ARBA00038271"/>
    </source>
</evidence>
<dbReference type="SUPFAM" id="SSF57889">
    <property type="entry name" value="Cysteine-rich domain"/>
    <property type="match status" value="1"/>
</dbReference>
<dbReference type="Pfam" id="PF00069">
    <property type="entry name" value="Pkinase"/>
    <property type="match status" value="1"/>
</dbReference>
<organism evidence="20 21">
    <name type="scientific">Allomyces macrogynus (strain ATCC 38327)</name>
    <name type="common">Allomyces javanicus var. macrogynus</name>
    <dbReference type="NCBI Taxonomy" id="578462"/>
    <lineage>
        <taxon>Eukaryota</taxon>
        <taxon>Fungi</taxon>
        <taxon>Fungi incertae sedis</taxon>
        <taxon>Blastocladiomycota</taxon>
        <taxon>Blastocladiomycetes</taxon>
        <taxon>Blastocladiales</taxon>
        <taxon>Blastocladiaceae</taxon>
        <taxon>Allomyces</taxon>
    </lineage>
</organism>
<keyword evidence="5" id="KW-0479">Metal-binding</keyword>
<evidence type="ECO:0000259" key="18">
    <source>
        <dbReference type="PROSITE" id="PS50081"/>
    </source>
</evidence>
<feature type="compositionally biased region" description="Low complexity" evidence="16">
    <location>
        <begin position="1308"/>
        <end position="1324"/>
    </location>
</feature>
<dbReference type="FunFam" id="1.10.510.10:FF:000751">
    <property type="entry name" value="Non-specific serine/threonine protein kinase"/>
    <property type="match status" value="1"/>
</dbReference>
<accession>A0A0L0T4M0</accession>
<dbReference type="SUPFAM" id="SSF56112">
    <property type="entry name" value="Protein kinase-like (PK-like)"/>
    <property type="match status" value="1"/>
</dbReference>
<keyword evidence="6" id="KW-0547">Nucleotide-binding</keyword>
<evidence type="ECO:0000259" key="19">
    <source>
        <dbReference type="PROSITE" id="PS51285"/>
    </source>
</evidence>
<dbReference type="Gene3D" id="2.30.29.30">
    <property type="entry name" value="Pleckstrin-homology domain (PH domain)/Phosphotyrosine-binding domain (PTB)"/>
    <property type="match status" value="1"/>
</dbReference>
<evidence type="ECO:0000256" key="11">
    <source>
        <dbReference type="ARBA" id="ARBA00023054"/>
    </source>
</evidence>
<keyword evidence="3" id="KW-0597">Phosphoprotein</keyword>
<dbReference type="CDD" id="cd00029">
    <property type="entry name" value="C1"/>
    <property type="match status" value="1"/>
</dbReference>
<feature type="coiled-coil region" evidence="15">
    <location>
        <begin position="1185"/>
        <end position="1248"/>
    </location>
</feature>
<dbReference type="SMART" id="SM00220">
    <property type="entry name" value="S_TKc"/>
    <property type="match status" value="1"/>
</dbReference>
<dbReference type="PROSITE" id="PS50081">
    <property type="entry name" value="ZF_DAG_PE_2"/>
    <property type="match status" value="1"/>
</dbReference>
<evidence type="ECO:0000256" key="1">
    <source>
        <dbReference type="ARBA" id="ARBA00012513"/>
    </source>
</evidence>
<keyword evidence="8 20" id="KW-0418">Kinase</keyword>
<dbReference type="Gene3D" id="1.20.5.730">
    <property type="entry name" value="Single helix bin"/>
    <property type="match status" value="1"/>
</dbReference>
<dbReference type="GO" id="GO:0005737">
    <property type="term" value="C:cytoplasm"/>
    <property type="evidence" value="ECO:0007669"/>
    <property type="project" value="TreeGrafter"/>
</dbReference>
<feature type="region of interest" description="Disordered" evidence="16">
    <location>
        <begin position="1129"/>
        <end position="1166"/>
    </location>
</feature>
<dbReference type="GO" id="GO:0004674">
    <property type="term" value="F:protein serine/threonine kinase activity"/>
    <property type="evidence" value="ECO:0007669"/>
    <property type="project" value="UniProtKB-KW"/>
</dbReference>
<dbReference type="Gene3D" id="3.30.200.20">
    <property type="entry name" value="Phosphorylase Kinase, domain 1"/>
    <property type="match status" value="1"/>
</dbReference>
<evidence type="ECO:0000313" key="20">
    <source>
        <dbReference type="EMBL" id="KNE69656.1"/>
    </source>
</evidence>
<dbReference type="PROSITE" id="PS00108">
    <property type="entry name" value="PROTEIN_KINASE_ST"/>
    <property type="match status" value="1"/>
</dbReference>
<gene>
    <name evidence="20" type="ORF">AMAG_14211</name>
</gene>
<dbReference type="InterPro" id="IPR000719">
    <property type="entry name" value="Prot_kinase_dom"/>
</dbReference>
<dbReference type="InterPro" id="IPR002219">
    <property type="entry name" value="PKC_DAG/PE"/>
</dbReference>
<feature type="coiled-coil region" evidence="15">
    <location>
        <begin position="883"/>
        <end position="966"/>
    </location>
</feature>
<evidence type="ECO:0000256" key="6">
    <source>
        <dbReference type="ARBA" id="ARBA00022741"/>
    </source>
</evidence>
<keyword evidence="11 15" id="KW-0175">Coiled coil</keyword>
<dbReference type="GO" id="GO:0005524">
    <property type="term" value="F:ATP binding"/>
    <property type="evidence" value="ECO:0007669"/>
    <property type="project" value="UniProtKB-KW"/>
</dbReference>
<dbReference type="PANTHER" id="PTHR22988">
    <property type="entry name" value="MYOTONIC DYSTROPHY S/T KINASE-RELATED"/>
    <property type="match status" value="1"/>
</dbReference>
<dbReference type="GO" id="GO:0031032">
    <property type="term" value="P:actomyosin structure organization"/>
    <property type="evidence" value="ECO:0007669"/>
    <property type="project" value="TreeGrafter"/>
</dbReference>
<comment type="catalytic activity">
    <reaction evidence="14">
        <text>L-seryl-[protein] + ATP = O-phospho-L-seryl-[protein] + ADP + H(+)</text>
        <dbReference type="Rhea" id="RHEA:17989"/>
        <dbReference type="Rhea" id="RHEA-COMP:9863"/>
        <dbReference type="Rhea" id="RHEA-COMP:11604"/>
        <dbReference type="ChEBI" id="CHEBI:15378"/>
        <dbReference type="ChEBI" id="CHEBI:29999"/>
        <dbReference type="ChEBI" id="CHEBI:30616"/>
        <dbReference type="ChEBI" id="CHEBI:83421"/>
        <dbReference type="ChEBI" id="CHEBI:456216"/>
        <dbReference type="EC" id="2.7.11.1"/>
    </reaction>
</comment>
<dbReference type="InterPro" id="IPR011009">
    <property type="entry name" value="Kinase-like_dom_sf"/>
</dbReference>
<dbReference type="EC" id="2.7.11.1" evidence="1"/>
<dbReference type="InterPro" id="IPR000961">
    <property type="entry name" value="AGC-kinase_C"/>
</dbReference>
<evidence type="ECO:0000256" key="16">
    <source>
        <dbReference type="SAM" id="MobiDB-lite"/>
    </source>
</evidence>
<evidence type="ECO:0000259" key="17">
    <source>
        <dbReference type="PROSITE" id="PS50011"/>
    </source>
</evidence>
<evidence type="ECO:0000256" key="8">
    <source>
        <dbReference type="ARBA" id="ARBA00022777"/>
    </source>
</evidence>
<protein>
    <recommendedName>
        <fullName evidence="1">non-specific serine/threonine protein kinase</fullName>
        <ecNumber evidence="1">2.7.11.1</ecNumber>
    </recommendedName>
</protein>
<dbReference type="STRING" id="578462.A0A0L0T4M0"/>
<dbReference type="SMART" id="SM00133">
    <property type="entry name" value="S_TK_X"/>
    <property type="match status" value="1"/>
</dbReference>
<feature type="region of interest" description="Disordered" evidence="16">
    <location>
        <begin position="1269"/>
        <end position="1369"/>
    </location>
</feature>
<reference evidence="21" key="2">
    <citation type="submission" date="2009-11" db="EMBL/GenBank/DDBJ databases">
        <title>The Genome Sequence of Allomyces macrogynus strain ATCC 38327.</title>
        <authorList>
            <consortium name="The Broad Institute Genome Sequencing Platform"/>
            <person name="Russ C."/>
            <person name="Cuomo C."/>
            <person name="Shea T."/>
            <person name="Young S.K."/>
            <person name="Zeng Q."/>
            <person name="Koehrsen M."/>
            <person name="Haas B."/>
            <person name="Borodovsky M."/>
            <person name="Guigo R."/>
            <person name="Alvarado L."/>
            <person name="Berlin A."/>
            <person name="Borenstein D."/>
            <person name="Chen Z."/>
            <person name="Engels R."/>
            <person name="Freedman E."/>
            <person name="Gellesch M."/>
            <person name="Goldberg J."/>
            <person name="Griggs A."/>
            <person name="Gujja S."/>
            <person name="Heiman D."/>
            <person name="Hepburn T."/>
            <person name="Howarth C."/>
            <person name="Jen D."/>
            <person name="Larson L."/>
            <person name="Lewis B."/>
            <person name="Mehta T."/>
            <person name="Park D."/>
            <person name="Pearson M."/>
            <person name="Roberts A."/>
            <person name="Saif S."/>
            <person name="Shenoy N."/>
            <person name="Sisk P."/>
            <person name="Stolte C."/>
            <person name="Sykes S."/>
            <person name="Walk T."/>
            <person name="White J."/>
            <person name="Yandava C."/>
            <person name="Burger G."/>
            <person name="Gray M.W."/>
            <person name="Holland P.W.H."/>
            <person name="King N."/>
            <person name="Lang F.B.F."/>
            <person name="Roger A.J."/>
            <person name="Ruiz-Trillo I."/>
            <person name="Lander E."/>
            <person name="Nusbaum C."/>
        </authorList>
    </citation>
    <scope>NUCLEOTIDE SEQUENCE [LARGE SCALE GENOMIC DNA]</scope>
    <source>
        <strain evidence="21">ATCC 38327</strain>
    </source>
</reference>
<dbReference type="PANTHER" id="PTHR22988:SF71">
    <property type="entry name" value="CITRON RHO-INTERACTING KINASE"/>
    <property type="match status" value="1"/>
</dbReference>
<evidence type="ECO:0000256" key="9">
    <source>
        <dbReference type="ARBA" id="ARBA00022833"/>
    </source>
</evidence>
<feature type="domain" description="AGC-kinase C-terminal" evidence="19">
    <location>
        <begin position="363"/>
        <end position="441"/>
    </location>
</feature>
<evidence type="ECO:0000256" key="4">
    <source>
        <dbReference type="ARBA" id="ARBA00022679"/>
    </source>
</evidence>
<evidence type="ECO:0000256" key="2">
    <source>
        <dbReference type="ARBA" id="ARBA00022527"/>
    </source>
</evidence>
<dbReference type="InterPro" id="IPR046349">
    <property type="entry name" value="C1-like_sf"/>
</dbReference>
<feature type="compositionally biased region" description="Low complexity" evidence="16">
    <location>
        <begin position="1148"/>
        <end position="1166"/>
    </location>
</feature>
<dbReference type="OrthoDB" id="3638488at2759"/>
<feature type="region of interest" description="Disordered" evidence="16">
    <location>
        <begin position="1"/>
        <end position="46"/>
    </location>
</feature>
<evidence type="ECO:0000256" key="7">
    <source>
        <dbReference type="ARBA" id="ARBA00022771"/>
    </source>
</evidence>
<sequence length="1554" mass="166115">MRVPKAVPAAAAGGTPAPAVSMEARQRSLHARALQRHASPAGDPPDLSVDTLVDSVLAIYHDVKQTVGDNPNFTKFLKRFDPIVGQLNGLRISTDDFEVVQKLAAGAFGTVSLVRGRHDGKLYALKALLKSKVMKQENVFYMEERNVMAFIDSKWITRLYASFQDDQHLYLVMEYLPGGDLISLLDSRDDNIISEPEARFYMAELIVAVTELHQRHFAHRDLKPHNILIDKTGHIKLADFGSCIQVDADGKIKAMTSVGTPDYISPEVLDAQNGRRAGYGLECDWWSVGIILYEVLCGDPPFLTDSLSATYAKIQQHKGTLKFPDEVDLSPEVKDLINRLLTPPESRLGRNGVAEIQAHAWFAGIDWACLEGMTPPFVPTLESETDTRYFSQDEGDGSAAAEKSDAATLGRGAVPQRAFMGHHLPFIGYTYLRPSGSSQQLNQVAGAAEATTVGSADGAAGNLAALEAQLAAEKTKTAIVPTLEARIKDLEAQLAEERLRGSTKTAALESQVKQLETQLVDAKVRSEVQLTDAKARYDVQLADAVAAVQAKLDLATTAAEQDAQRAKANADKLAHDLAAARRAAQDTADDWSKRYDLLNAAKVKADAAAVAAQDSAARRAAKLDADLAEARANVARLTAQAAETEVVVKGLREAVAERDRNLARQKTEMTHKDEDLAKMRKEQMLIEIAARGKSEQAGVQATQLGQELTHVKEELKVERERKQMAETALAEATLGVQQMTEQVEAASAQIAALNATVAGKDTEIAALKAQVDEAANELEAAKEQAAVKTAEVAQLTDRTVQLETDRRAAQDERDSVTHKLAETDKALADLHAVHDRTQAQLADAHAKVEELTGVQQQRELACKTHLADLAAIGQAKHALDQGVAQLLGEKTTLEQNVAALTAKIAAAKDAETAANEKRSGGFFGMKSGKRGGEKLQQDLVNAEHRCAKLEQELAETRKQLADAMGQSVDDVMAIGSTHAGCGTSRATSTHSGLGAPITTIAEDDSRMLNRRGTMKFLKRDRKLASSKVPLAAVGEVAAVPTGSIKLYTLKSANAPKVDWVKKHVVCQGGKLYMSDKQEKTVAEAVKNGTQLVDLTLDVVAISGIDGVSDLQKAKSSHLSCVFKVQAMRRGSSGTDTSGGGTSSPTALSKGASIPSMSSSSGAPASPTLPSVAALDAGSGDVSLTRAALEAKLNAAQERIAVETTAMEGFQKMLPMLKSDARAGGEKAISASKERLRILEFELQEIVEQQQAHMEMQELLQRPQPVQLSLSIPQLSDPPSAPDSPCTPAQPPEMPTRTLPGGPPPRVEPPVSSSSSSSVRRFGPGAAPRPASICVATGAAAPAPDTIRRPRTTSEAADMSIPPTPSSPIPQTPSTAFALSDFPTSTVTIGGMVYERLAGHYFKSGVLEQTVHCRACHDLIEPRSKGPDKTNAVSCVMCDYHVHLGCINCTRQDPHTLPCDVVRALKSASAGTASTIVMFQADSVEEKHKWIKTLDTCRKQHLRALSKKHTASYVSADTISGTSNGLNVSQSGSEQHLASIRGSMGGSVRGSTAGV</sequence>
<dbReference type="GO" id="GO:0008270">
    <property type="term" value="F:zinc ion binding"/>
    <property type="evidence" value="ECO:0007669"/>
    <property type="project" value="UniProtKB-KW"/>
</dbReference>
<dbReference type="PROSITE" id="PS51285">
    <property type="entry name" value="AGC_KINASE_CTER"/>
    <property type="match status" value="1"/>
</dbReference>
<dbReference type="GO" id="GO:0005856">
    <property type="term" value="C:cytoskeleton"/>
    <property type="evidence" value="ECO:0007669"/>
    <property type="project" value="TreeGrafter"/>
</dbReference>
<keyword evidence="9" id="KW-0862">Zinc</keyword>
<reference evidence="20 21" key="1">
    <citation type="submission" date="2009-11" db="EMBL/GenBank/DDBJ databases">
        <title>Annotation of Allomyces macrogynus ATCC 38327.</title>
        <authorList>
            <consortium name="The Broad Institute Genome Sequencing Platform"/>
            <person name="Russ C."/>
            <person name="Cuomo C."/>
            <person name="Burger G."/>
            <person name="Gray M.W."/>
            <person name="Holland P.W.H."/>
            <person name="King N."/>
            <person name="Lang F.B.F."/>
            <person name="Roger A.J."/>
            <person name="Ruiz-Trillo I."/>
            <person name="Young S.K."/>
            <person name="Zeng Q."/>
            <person name="Gargeya S."/>
            <person name="Fitzgerald M."/>
            <person name="Haas B."/>
            <person name="Abouelleil A."/>
            <person name="Alvarado L."/>
            <person name="Arachchi H.M."/>
            <person name="Berlin A."/>
            <person name="Chapman S.B."/>
            <person name="Gearin G."/>
            <person name="Goldberg J."/>
            <person name="Griggs A."/>
            <person name="Gujja S."/>
            <person name="Hansen M."/>
            <person name="Heiman D."/>
            <person name="Howarth C."/>
            <person name="Larimer J."/>
            <person name="Lui A."/>
            <person name="MacDonald P.J.P."/>
            <person name="McCowen C."/>
            <person name="Montmayeur A."/>
            <person name="Murphy C."/>
            <person name="Neiman D."/>
            <person name="Pearson M."/>
            <person name="Priest M."/>
            <person name="Roberts A."/>
            <person name="Saif S."/>
            <person name="Shea T."/>
            <person name="Sisk P."/>
            <person name="Stolte C."/>
            <person name="Sykes S."/>
            <person name="Wortman J."/>
            <person name="Nusbaum C."/>
            <person name="Birren B."/>
        </authorList>
    </citation>
    <scope>NUCLEOTIDE SEQUENCE [LARGE SCALE GENOMIC DNA]</scope>
    <source>
        <strain evidence="20 21">ATCC 38327</strain>
    </source>
</reference>